<accession>A0A060SQ58</accession>
<dbReference type="AlphaFoldDB" id="A0A060SQ58"/>
<dbReference type="STRING" id="5643.A0A060SQ58"/>
<dbReference type="HOGENOM" id="CLU_871951_0_0_1"/>
<dbReference type="InterPro" id="IPR011009">
    <property type="entry name" value="Kinase-like_dom_sf"/>
</dbReference>
<dbReference type="SUPFAM" id="SSF56112">
    <property type="entry name" value="Protein kinase-like (PK-like)"/>
    <property type="match status" value="1"/>
</dbReference>
<reference evidence="1" key="1">
    <citation type="submission" date="2014-01" db="EMBL/GenBank/DDBJ databases">
        <title>The genome of the white-rot fungus Pycnoporus cinnabarinus: a basidiomycete model with a versatile arsenal for lignocellulosic biomass breakdown.</title>
        <authorList>
            <person name="Levasseur A."/>
            <person name="Lomascolo A."/>
            <person name="Ruiz-Duenas F.J."/>
            <person name="Uzan E."/>
            <person name="Piumi F."/>
            <person name="Kues U."/>
            <person name="Ram A.F.J."/>
            <person name="Murat C."/>
            <person name="Haon M."/>
            <person name="Benoit I."/>
            <person name="Arfi Y."/>
            <person name="Chevret D."/>
            <person name="Drula E."/>
            <person name="Kwon M.J."/>
            <person name="Gouret P."/>
            <person name="Lesage-Meessen L."/>
            <person name="Lombard V."/>
            <person name="Mariette J."/>
            <person name="Noirot C."/>
            <person name="Park J."/>
            <person name="Patyshakuliyeva A."/>
            <person name="Wieneger R.A.B."/>
            <person name="Wosten H.A.B."/>
            <person name="Martin F."/>
            <person name="Coutinho P.M."/>
            <person name="de Vries R."/>
            <person name="Martinez A.T."/>
            <person name="Klopp C."/>
            <person name="Pontarotti P."/>
            <person name="Henrissat B."/>
            <person name="Record E."/>
        </authorList>
    </citation>
    <scope>NUCLEOTIDE SEQUENCE [LARGE SCALE GENOMIC DNA]</scope>
    <source>
        <strain evidence="1">BRFM137</strain>
    </source>
</reference>
<evidence type="ECO:0000313" key="1">
    <source>
        <dbReference type="EMBL" id="CDO74324.1"/>
    </source>
</evidence>
<name>A0A060SQ58_PYCCI</name>
<protein>
    <recommendedName>
        <fullName evidence="3">Protein kinase domain-containing protein</fullName>
    </recommendedName>
</protein>
<keyword evidence="2" id="KW-1185">Reference proteome</keyword>
<evidence type="ECO:0000313" key="2">
    <source>
        <dbReference type="Proteomes" id="UP000029665"/>
    </source>
</evidence>
<evidence type="ECO:0008006" key="3">
    <source>
        <dbReference type="Google" id="ProtNLM"/>
    </source>
</evidence>
<proteinExistence type="predicted"/>
<gene>
    <name evidence="1" type="ORF">BN946_scf184570.g3</name>
</gene>
<dbReference type="OMA" id="HTCELEL"/>
<dbReference type="EMBL" id="CCBP010000157">
    <property type="protein sequence ID" value="CDO74324.1"/>
    <property type="molecule type" value="Genomic_DNA"/>
</dbReference>
<sequence>MFGRSRPVLPTNLEEFRRARNRRDPGASQTASSPVEFESLIIDVTEHISLNEDRSRSVYRASTVVVGLGQSQEEAGSLRPFDVVLKVGYHKAQHRYIKREAEIYEKYFCTPEIKGQHVPNYLGLFLGDTYEGITTVLVLQDSAFPLNYPLEHYSLDFRLDVINALAAVHKAGVTLPDFYEGNVVVKKWPGQTHYVPMIVDFACACPHTCELELKEDEDVVPEPYIPEPSTDVFPCSDMGDACKRAQLWLPRGYWFGTTVPLHDAIDPDKLLTHPCPEPSLRGNRGLRGRAIAEANRLREWLRNRRKWDAEPPAPLDFDD</sequence>
<dbReference type="Proteomes" id="UP000029665">
    <property type="component" value="Unassembled WGS sequence"/>
</dbReference>
<organism evidence="1 2">
    <name type="scientific">Pycnoporus cinnabarinus</name>
    <name type="common">Cinnabar-red polypore</name>
    <name type="synonym">Trametes cinnabarina</name>
    <dbReference type="NCBI Taxonomy" id="5643"/>
    <lineage>
        <taxon>Eukaryota</taxon>
        <taxon>Fungi</taxon>
        <taxon>Dikarya</taxon>
        <taxon>Basidiomycota</taxon>
        <taxon>Agaricomycotina</taxon>
        <taxon>Agaricomycetes</taxon>
        <taxon>Polyporales</taxon>
        <taxon>Polyporaceae</taxon>
        <taxon>Trametes</taxon>
    </lineage>
</organism>
<comment type="caution">
    <text evidence="1">The sequence shown here is derived from an EMBL/GenBank/DDBJ whole genome shotgun (WGS) entry which is preliminary data.</text>
</comment>
<dbReference type="OrthoDB" id="2740102at2759"/>